<protein>
    <submittedName>
        <fullName evidence="1">Uncharacterized protein</fullName>
    </submittedName>
</protein>
<dbReference type="STRING" id="1035195.HMPREF9997_01620"/>
<dbReference type="HOGENOM" id="CLU_1871937_0_0_11"/>
<evidence type="ECO:0000313" key="1">
    <source>
        <dbReference type="EMBL" id="EKX89717.1"/>
    </source>
</evidence>
<keyword evidence="2" id="KW-1185">Reference proteome</keyword>
<name>L1MEP4_9CORY</name>
<accession>L1MEP4</accession>
<dbReference type="EMBL" id="AMEM01000022">
    <property type="protein sequence ID" value="EKX89717.1"/>
    <property type="molecule type" value="Genomic_DNA"/>
</dbReference>
<gene>
    <name evidence="1" type="ORF">HMPREF9997_01620</name>
</gene>
<sequence length="136" mass="15144">MGDATITKIDAANFHEIPTEGIKWWFWADSHNEPPLRGIHLVDNLPDAVPPFATHIWGWGDDQYIRIRVDRSLESGFVAIRLTFSDDTAASANCVVQKNKSSSFLGIFENVLSSATVWVARRKDNPATSVEFISLG</sequence>
<reference evidence="1 2" key="1">
    <citation type="submission" date="2012-05" db="EMBL/GenBank/DDBJ databases">
        <authorList>
            <person name="Weinstock G."/>
            <person name="Sodergren E."/>
            <person name="Lobos E.A."/>
            <person name="Fulton L."/>
            <person name="Fulton R."/>
            <person name="Courtney L."/>
            <person name="Fronick C."/>
            <person name="O'Laughlin M."/>
            <person name="Godfrey J."/>
            <person name="Wilson R.M."/>
            <person name="Miner T."/>
            <person name="Farmer C."/>
            <person name="Delehaunty K."/>
            <person name="Cordes M."/>
            <person name="Minx P."/>
            <person name="Tomlinson C."/>
            <person name="Chen J."/>
            <person name="Wollam A."/>
            <person name="Pepin K.H."/>
            <person name="Bhonagiri V."/>
            <person name="Zhang X."/>
            <person name="Suruliraj S."/>
            <person name="Warren W."/>
            <person name="Mitreva M."/>
            <person name="Mardis E.R."/>
            <person name="Wilson R.K."/>
        </authorList>
    </citation>
    <scope>NUCLEOTIDE SEQUENCE [LARGE SCALE GENOMIC DNA]</scope>
    <source>
        <strain evidence="1 2">F0235</strain>
    </source>
</reference>
<proteinExistence type="predicted"/>
<dbReference type="AlphaFoldDB" id="L1MEP4"/>
<dbReference type="RefSeq" id="WP_006063849.1">
    <property type="nucleotide sequence ID" value="NZ_KB290831.1"/>
</dbReference>
<evidence type="ECO:0000313" key="2">
    <source>
        <dbReference type="Proteomes" id="UP000010445"/>
    </source>
</evidence>
<organism evidence="1 2">
    <name type="scientific">Corynebacterium durum F0235</name>
    <dbReference type="NCBI Taxonomy" id="1035195"/>
    <lineage>
        <taxon>Bacteria</taxon>
        <taxon>Bacillati</taxon>
        <taxon>Actinomycetota</taxon>
        <taxon>Actinomycetes</taxon>
        <taxon>Mycobacteriales</taxon>
        <taxon>Corynebacteriaceae</taxon>
        <taxon>Corynebacterium</taxon>
    </lineage>
</organism>
<dbReference type="Proteomes" id="UP000010445">
    <property type="component" value="Unassembled WGS sequence"/>
</dbReference>
<comment type="caution">
    <text evidence="1">The sequence shown here is derived from an EMBL/GenBank/DDBJ whole genome shotgun (WGS) entry which is preliminary data.</text>
</comment>
<dbReference type="OrthoDB" id="9800988at2"/>